<dbReference type="PROSITE" id="PS50062">
    <property type="entry name" value="BCL2_FAMILY"/>
    <property type="match status" value="1"/>
</dbReference>
<dbReference type="Proteomes" id="UP001652642">
    <property type="component" value="Chromosome 6"/>
</dbReference>
<dbReference type="OrthoDB" id="6020735at2759"/>
<dbReference type="InterPro" id="IPR026298">
    <property type="entry name" value="Bcl-2_fam"/>
</dbReference>
<accession>A0A6J0TJN7</accession>
<dbReference type="GO" id="GO:0001836">
    <property type="term" value="P:release of cytochrome c from mitochondria"/>
    <property type="evidence" value="ECO:0007669"/>
    <property type="project" value="TreeGrafter"/>
</dbReference>
<dbReference type="CDD" id="cd06845">
    <property type="entry name" value="Bcl-2_like"/>
    <property type="match status" value="1"/>
</dbReference>
<dbReference type="GO" id="GO:0005741">
    <property type="term" value="C:mitochondrial outer membrane"/>
    <property type="evidence" value="ECO:0007669"/>
    <property type="project" value="TreeGrafter"/>
</dbReference>
<dbReference type="GO" id="GO:0042981">
    <property type="term" value="P:regulation of apoptotic process"/>
    <property type="evidence" value="ECO:0007669"/>
    <property type="project" value="InterPro"/>
</dbReference>
<dbReference type="GO" id="GO:0008053">
    <property type="term" value="P:mitochondrial fusion"/>
    <property type="evidence" value="ECO:0007669"/>
    <property type="project" value="TreeGrafter"/>
</dbReference>
<evidence type="ECO:0000313" key="4">
    <source>
        <dbReference type="Proteomes" id="UP001652642"/>
    </source>
</evidence>
<sequence>MASEEARGGQPAPASLWGPGTSENITYILRIGKALLIGFIRTLWQKYRTCHPQADLLEQPDGEDVPDSAQVTSLQDKMLRIWQELSNNQELTSMAESVKGSHPLEVLASVAEETFATGINWGRIVVFFYFAYKVIAQSSSNWFHNVVNWAMAFMRDRLAAWIHQQGGWRAMLIYLPSSE</sequence>
<dbReference type="SUPFAM" id="SSF56854">
    <property type="entry name" value="Bcl-2 inhibitors of programmed cell death"/>
    <property type="match status" value="1"/>
</dbReference>
<feature type="domain" description="Bcl-2 Bcl-2 homology region 1-3" evidence="3">
    <location>
        <begin position="78"/>
        <end position="168"/>
    </location>
</feature>
<dbReference type="InParanoid" id="A0A6J0TJN7"/>
<dbReference type="GO" id="GO:0051400">
    <property type="term" value="F:BH domain binding"/>
    <property type="evidence" value="ECO:0007669"/>
    <property type="project" value="TreeGrafter"/>
</dbReference>
<evidence type="ECO:0000313" key="5">
    <source>
        <dbReference type="RefSeq" id="XP_020648497.2"/>
    </source>
</evidence>
<keyword evidence="4" id="KW-1185">Reference proteome</keyword>
<dbReference type="InterPro" id="IPR002475">
    <property type="entry name" value="Bcl2-like"/>
</dbReference>
<dbReference type="GO" id="GO:0097192">
    <property type="term" value="P:extrinsic apoptotic signaling pathway in absence of ligand"/>
    <property type="evidence" value="ECO:0007669"/>
    <property type="project" value="TreeGrafter"/>
</dbReference>
<dbReference type="Gene3D" id="1.10.437.10">
    <property type="entry name" value="Blc2-like"/>
    <property type="match status" value="1"/>
</dbReference>
<dbReference type="PANTHER" id="PTHR11256:SF42">
    <property type="entry name" value="APOPTOSIS REGULATOR BAX"/>
    <property type="match status" value="1"/>
</dbReference>
<comment type="similarity">
    <text evidence="1">Belongs to the Bcl-2 family.</text>
</comment>
<dbReference type="SMART" id="SM00337">
    <property type="entry name" value="BCL"/>
    <property type="match status" value="1"/>
</dbReference>
<reference evidence="5" key="1">
    <citation type="submission" date="2025-08" db="UniProtKB">
        <authorList>
            <consortium name="RefSeq"/>
        </authorList>
    </citation>
    <scope>IDENTIFICATION</scope>
</reference>
<dbReference type="PRINTS" id="PR01862">
    <property type="entry name" value="BCL2FAMILY"/>
</dbReference>
<dbReference type="Pfam" id="PF00452">
    <property type="entry name" value="Bcl-2"/>
    <property type="match status" value="1"/>
</dbReference>
<dbReference type="InterPro" id="IPR046371">
    <property type="entry name" value="Bcl-2_BH1-3"/>
</dbReference>
<evidence type="ECO:0000256" key="1">
    <source>
        <dbReference type="ARBA" id="ARBA00009458"/>
    </source>
</evidence>
<dbReference type="AlphaFoldDB" id="A0A6J0TJN7"/>
<evidence type="ECO:0000259" key="3">
    <source>
        <dbReference type="SMART" id="SM00337"/>
    </source>
</evidence>
<protein>
    <submittedName>
        <fullName evidence="5">Apoptosis regulator BAX-like isoform X2</fullName>
    </submittedName>
</protein>
<evidence type="ECO:0000256" key="2">
    <source>
        <dbReference type="ARBA" id="ARBA00022703"/>
    </source>
</evidence>
<name>A0A6J0TJN7_9SAUR</name>
<proteinExistence type="inferred from homology"/>
<dbReference type="GO" id="GO:0008630">
    <property type="term" value="P:intrinsic apoptotic signaling pathway in response to DNA damage"/>
    <property type="evidence" value="ECO:0007669"/>
    <property type="project" value="TreeGrafter"/>
</dbReference>
<dbReference type="KEGG" id="pvt:110078547"/>
<dbReference type="InterPro" id="IPR036834">
    <property type="entry name" value="Bcl-2-like_sf"/>
</dbReference>
<keyword evidence="2" id="KW-0053">Apoptosis</keyword>
<dbReference type="GeneID" id="110078547"/>
<dbReference type="PANTHER" id="PTHR11256">
    <property type="entry name" value="BCL-2 RELATED"/>
    <property type="match status" value="1"/>
</dbReference>
<organism evidence="4 5">
    <name type="scientific">Pogona vitticeps</name>
    <name type="common">central bearded dragon</name>
    <dbReference type="NCBI Taxonomy" id="103695"/>
    <lineage>
        <taxon>Eukaryota</taxon>
        <taxon>Metazoa</taxon>
        <taxon>Chordata</taxon>
        <taxon>Craniata</taxon>
        <taxon>Vertebrata</taxon>
        <taxon>Euteleostomi</taxon>
        <taxon>Lepidosauria</taxon>
        <taxon>Squamata</taxon>
        <taxon>Bifurcata</taxon>
        <taxon>Unidentata</taxon>
        <taxon>Episquamata</taxon>
        <taxon>Toxicofera</taxon>
        <taxon>Iguania</taxon>
        <taxon>Acrodonta</taxon>
        <taxon>Agamidae</taxon>
        <taxon>Amphibolurinae</taxon>
        <taxon>Pogona</taxon>
    </lineage>
</organism>
<gene>
    <name evidence="5" type="primary">LOC110078547</name>
</gene>
<dbReference type="GO" id="GO:0015267">
    <property type="term" value="F:channel activity"/>
    <property type="evidence" value="ECO:0007669"/>
    <property type="project" value="TreeGrafter"/>
</dbReference>
<dbReference type="RefSeq" id="XP_020648497.2">
    <property type="nucleotide sequence ID" value="XM_020792838.2"/>
</dbReference>